<dbReference type="Pfam" id="PF02878">
    <property type="entry name" value="PGM_PMM_I"/>
    <property type="match status" value="1"/>
</dbReference>
<dbReference type="InterPro" id="IPR005844">
    <property type="entry name" value="A-D-PHexomutase_a/b/a-I"/>
</dbReference>
<organism evidence="16 17">
    <name type="scientific">Yeguia hominis</name>
    <dbReference type="NCBI Taxonomy" id="2763662"/>
    <lineage>
        <taxon>Bacteria</taxon>
        <taxon>Bacillati</taxon>
        <taxon>Bacillota</taxon>
        <taxon>Clostridia</taxon>
        <taxon>Eubacteriales</taxon>
        <taxon>Yeguiaceae</taxon>
        <taxon>Yeguia</taxon>
    </lineage>
</organism>
<evidence type="ECO:0000259" key="14">
    <source>
        <dbReference type="Pfam" id="PF02879"/>
    </source>
</evidence>
<keyword evidence="17" id="KW-1185">Reference proteome</keyword>
<feature type="binding site" description="via phosphate group" evidence="9">
    <location>
        <position position="101"/>
    </location>
    <ligand>
        <name>Mg(2+)</name>
        <dbReference type="ChEBI" id="CHEBI:18420"/>
    </ligand>
</feature>
<dbReference type="FunFam" id="3.30.310.50:FF:000001">
    <property type="entry name" value="Phosphoglucosamine mutase"/>
    <property type="match status" value="1"/>
</dbReference>
<comment type="catalytic activity">
    <reaction evidence="6 9 11">
        <text>alpha-D-glucosamine 1-phosphate = D-glucosamine 6-phosphate</text>
        <dbReference type="Rhea" id="RHEA:23424"/>
        <dbReference type="ChEBI" id="CHEBI:58516"/>
        <dbReference type="ChEBI" id="CHEBI:58725"/>
        <dbReference type="EC" id="5.4.2.10"/>
    </reaction>
</comment>
<dbReference type="GO" id="GO:0008966">
    <property type="term" value="F:phosphoglucosamine mutase activity"/>
    <property type="evidence" value="ECO:0007669"/>
    <property type="project" value="UniProtKB-UniRule"/>
</dbReference>
<keyword evidence="2 9" id="KW-0597">Phosphoprotein</keyword>
<evidence type="ECO:0000256" key="1">
    <source>
        <dbReference type="ARBA" id="ARBA00010231"/>
    </source>
</evidence>
<dbReference type="FunFam" id="3.40.120.10:FF:000002">
    <property type="entry name" value="Phosphoglucosamine mutase"/>
    <property type="match status" value="1"/>
</dbReference>
<evidence type="ECO:0000256" key="9">
    <source>
        <dbReference type="HAMAP-Rule" id="MF_01554"/>
    </source>
</evidence>
<evidence type="ECO:0000256" key="8">
    <source>
        <dbReference type="ARBA" id="ARBA00068193"/>
    </source>
</evidence>
<feature type="domain" description="Alpha-D-phosphohexomutase alpha/beta/alpha" evidence="13">
    <location>
        <begin position="3"/>
        <end position="136"/>
    </location>
</feature>
<evidence type="ECO:0000259" key="12">
    <source>
        <dbReference type="Pfam" id="PF00408"/>
    </source>
</evidence>
<comment type="caution">
    <text evidence="16">The sequence shown here is derived from an EMBL/GenBank/DDBJ whole genome shotgun (WGS) entry which is preliminary data.</text>
</comment>
<dbReference type="EMBL" id="JACRSN010000012">
    <property type="protein sequence ID" value="MBC8534117.1"/>
    <property type="molecule type" value="Genomic_DNA"/>
</dbReference>
<dbReference type="InterPro" id="IPR050060">
    <property type="entry name" value="Phosphoglucosamine_mutase"/>
</dbReference>
<proteinExistence type="inferred from homology"/>
<feature type="binding site" evidence="9">
    <location>
        <position position="241"/>
    </location>
    <ligand>
        <name>Mg(2+)</name>
        <dbReference type="ChEBI" id="CHEBI:18420"/>
    </ligand>
</feature>
<comment type="PTM">
    <text evidence="9">Activated by phosphorylation.</text>
</comment>
<keyword evidence="3 9" id="KW-0479">Metal-binding</keyword>
<evidence type="ECO:0000256" key="4">
    <source>
        <dbReference type="ARBA" id="ARBA00022842"/>
    </source>
</evidence>
<dbReference type="InterPro" id="IPR005846">
    <property type="entry name" value="A-D-PHexomutase_a/b/a-III"/>
</dbReference>
<evidence type="ECO:0000256" key="2">
    <source>
        <dbReference type="ARBA" id="ARBA00022553"/>
    </source>
</evidence>
<dbReference type="GO" id="GO:0006048">
    <property type="term" value="P:UDP-N-acetylglucosamine biosynthetic process"/>
    <property type="evidence" value="ECO:0007669"/>
    <property type="project" value="TreeGrafter"/>
</dbReference>
<dbReference type="Pfam" id="PF02880">
    <property type="entry name" value="PGM_PMM_III"/>
    <property type="match status" value="1"/>
</dbReference>
<evidence type="ECO:0000313" key="16">
    <source>
        <dbReference type="EMBL" id="MBC8534117.1"/>
    </source>
</evidence>
<dbReference type="FunFam" id="3.40.120.10:FF:000001">
    <property type="entry name" value="Phosphoglucosamine mutase"/>
    <property type="match status" value="1"/>
</dbReference>
<keyword evidence="5 9" id="KW-0413">Isomerase</keyword>
<dbReference type="InterPro" id="IPR005843">
    <property type="entry name" value="A-D-PHexomutase_C"/>
</dbReference>
<protein>
    <recommendedName>
        <fullName evidence="8 9">Phosphoglucosamine mutase</fullName>
        <ecNumber evidence="7 9">5.4.2.10</ecNumber>
    </recommendedName>
</protein>
<dbReference type="PRINTS" id="PR00509">
    <property type="entry name" value="PGMPMM"/>
</dbReference>
<dbReference type="EC" id="5.4.2.10" evidence="7 9"/>
<dbReference type="CDD" id="cd05802">
    <property type="entry name" value="GlmM"/>
    <property type="match status" value="1"/>
</dbReference>
<dbReference type="Proteomes" id="UP000651482">
    <property type="component" value="Unassembled WGS sequence"/>
</dbReference>
<keyword evidence="4 9" id="KW-0460">Magnesium</keyword>
<dbReference type="AlphaFoldDB" id="A0A926DA38"/>
<comment type="similarity">
    <text evidence="1 9 10">Belongs to the phosphohexose mutase family.</text>
</comment>
<dbReference type="GO" id="GO:0004615">
    <property type="term" value="F:phosphomannomutase activity"/>
    <property type="evidence" value="ECO:0007669"/>
    <property type="project" value="TreeGrafter"/>
</dbReference>
<sequence length="452" mass="48840">MGRLFGTDGVRGVANRELTCELAMQVGRAAAMVLTDGTYRRPKILIGKDTRLSSDMLENALTAGLCSVGANVMQLGVVPTPAVAYLVGKYKADAGIMISASHNPFEFNGIKIFSGDGYKLPDALEERIEAIVLDHEAQPLCRVGGEIGRVESAPDVVRDYVDHIKSTVPFALGGMKVAFDCANGSASRTAKLLFTELGAECHMLSDTPDGVNINTACGSTHMEVLMDYVRTHHLDAGIAFDGDADRCLAVDENGNLIDGDVLMAICSLDMKSRGKLEKDAAVGTIMSNLGFIRFCEKNGIKFAATKVGDRYVLEEMLLERYNFGGEQSGHIIFHDFATTGDGQLTAAQLLCILRRREAKLSSLASVMEKYPQVLVNIHVAPDGKLRFYTDPHVKMAIEEAEATLGDEGRIVVRPSGTEPLLRVMVEGRDNASIHEIAETVAETLRERLGGNS</sequence>
<evidence type="ECO:0000259" key="15">
    <source>
        <dbReference type="Pfam" id="PF02880"/>
    </source>
</evidence>
<evidence type="ECO:0000256" key="5">
    <source>
        <dbReference type="ARBA" id="ARBA00023235"/>
    </source>
</evidence>
<dbReference type="RefSeq" id="WP_249319775.1">
    <property type="nucleotide sequence ID" value="NZ_JACRSN010000012.1"/>
</dbReference>
<accession>A0A926DA38</accession>
<dbReference type="GO" id="GO:0005829">
    <property type="term" value="C:cytosol"/>
    <property type="evidence" value="ECO:0007669"/>
    <property type="project" value="TreeGrafter"/>
</dbReference>
<evidence type="ECO:0000256" key="11">
    <source>
        <dbReference type="RuleBase" id="RU004327"/>
    </source>
</evidence>
<dbReference type="SUPFAM" id="SSF53738">
    <property type="entry name" value="Phosphoglucomutase, first 3 domains"/>
    <property type="match status" value="3"/>
</dbReference>
<comment type="cofactor">
    <cofactor evidence="9">
        <name>Mg(2+)</name>
        <dbReference type="ChEBI" id="CHEBI:18420"/>
    </cofactor>
    <text evidence="9">Binds 1 Mg(2+) ion per subunit.</text>
</comment>
<dbReference type="PANTHER" id="PTHR42946">
    <property type="entry name" value="PHOSPHOHEXOSE MUTASE"/>
    <property type="match status" value="1"/>
</dbReference>
<dbReference type="InterPro" id="IPR006352">
    <property type="entry name" value="GlmM_bact"/>
</dbReference>
<feature type="active site" description="Phosphoserine intermediate" evidence="9">
    <location>
        <position position="101"/>
    </location>
</feature>
<dbReference type="InterPro" id="IPR005845">
    <property type="entry name" value="A-D-PHexomutase_a/b/a-II"/>
</dbReference>
<dbReference type="InterPro" id="IPR016066">
    <property type="entry name" value="A-D-PHexomutase_CS"/>
</dbReference>
<evidence type="ECO:0000313" key="17">
    <source>
        <dbReference type="Proteomes" id="UP000651482"/>
    </source>
</evidence>
<dbReference type="InterPro" id="IPR036900">
    <property type="entry name" value="A-D-PHexomutase_C_sf"/>
</dbReference>
<dbReference type="Gene3D" id="3.30.310.50">
    <property type="entry name" value="Alpha-D-phosphohexomutase, C-terminal domain"/>
    <property type="match status" value="1"/>
</dbReference>
<feature type="binding site" evidence="9">
    <location>
        <position position="245"/>
    </location>
    <ligand>
        <name>Mg(2+)</name>
        <dbReference type="ChEBI" id="CHEBI:18420"/>
    </ligand>
</feature>
<dbReference type="GO" id="GO:0009252">
    <property type="term" value="P:peptidoglycan biosynthetic process"/>
    <property type="evidence" value="ECO:0007669"/>
    <property type="project" value="TreeGrafter"/>
</dbReference>
<gene>
    <name evidence="9" type="primary">glmM</name>
    <name evidence="16" type="ORF">IAG03_08925</name>
</gene>
<comment type="function">
    <text evidence="9 11">Catalyzes the conversion of glucosamine-6-phosphate to glucosamine-1-phosphate.</text>
</comment>
<dbReference type="Gene3D" id="3.40.120.10">
    <property type="entry name" value="Alpha-D-Glucose-1,6-Bisphosphate, subunit A, domain 3"/>
    <property type="match status" value="3"/>
</dbReference>
<feature type="binding site" evidence="9">
    <location>
        <position position="243"/>
    </location>
    <ligand>
        <name>Mg(2+)</name>
        <dbReference type="ChEBI" id="CHEBI:18420"/>
    </ligand>
</feature>
<dbReference type="GO" id="GO:0000287">
    <property type="term" value="F:magnesium ion binding"/>
    <property type="evidence" value="ECO:0007669"/>
    <property type="project" value="UniProtKB-UniRule"/>
</dbReference>
<evidence type="ECO:0000256" key="7">
    <source>
        <dbReference type="ARBA" id="ARBA00066330"/>
    </source>
</evidence>
<dbReference type="HAMAP" id="MF_01554_B">
    <property type="entry name" value="GlmM_B"/>
    <property type="match status" value="1"/>
</dbReference>
<evidence type="ECO:0000256" key="6">
    <source>
        <dbReference type="ARBA" id="ARBA00050364"/>
    </source>
</evidence>
<dbReference type="Pfam" id="PF00408">
    <property type="entry name" value="PGM_PMM_IV"/>
    <property type="match status" value="1"/>
</dbReference>
<dbReference type="InterPro" id="IPR016055">
    <property type="entry name" value="A-D-PHexomutase_a/b/a-I/II/III"/>
</dbReference>
<dbReference type="GO" id="GO:0005975">
    <property type="term" value="P:carbohydrate metabolic process"/>
    <property type="evidence" value="ECO:0007669"/>
    <property type="project" value="InterPro"/>
</dbReference>
<dbReference type="Pfam" id="PF02879">
    <property type="entry name" value="PGM_PMM_II"/>
    <property type="match status" value="1"/>
</dbReference>
<name>A0A926DA38_9FIRM</name>
<dbReference type="SUPFAM" id="SSF55957">
    <property type="entry name" value="Phosphoglucomutase, C-terminal domain"/>
    <property type="match status" value="1"/>
</dbReference>
<dbReference type="InterPro" id="IPR005841">
    <property type="entry name" value="Alpha-D-phosphohexomutase_SF"/>
</dbReference>
<feature type="domain" description="Alpha-D-phosphohexomutase C-terminal" evidence="12">
    <location>
        <begin position="379"/>
        <end position="442"/>
    </location>
</feature>
<dbReference type="PANTHER" id="PTHR42946:SF1">
    <property type="entry name" value="PHOSPHOGLUCOMUTASE (ALPHA-D-GLUCOSE-1,6-BISPHOSPHATE-DEPENDENT)"/>
    <property type="match status" value="1"/>
</dbReference>
<dbReference type="PROSITE" id="PS00710">
    <property type="entry name" value="PGM_PMM"/>
    <property type="match status" value="1"/>
</dbReference>
<reference evidence="16" key="1">
    <citation type="submission" date="2020-08" db="EMBL/GenBank/DDBJ databases">
        <title>Genome public.</title>
        <authorList>
            <person name="Liu C."/>
            <person name="Sun Q."/>
        </authorList>
    </citation>
    <scope>NUCLEOTIDE SEQUENCE</scope>
    <source>
        <strain evidence="16">NSJ-40</strain>
    </source>
</reference>
<evidence type="ECO:0000256" key="10">
    <source>
        <dbReference type="RuleBase" id="RU004326"/>
    </source>
</evidence>
<feature type="domain" description="Alpha-D-phosphohexomutase alpha/beta/alpha" evidence="14">
    <location>
        <begin position="159"/>
        <end position="254"/>
    </location>
</feature>
<dbReference type="NCBIfam" id="TIGR01455">
    <property type="entry name" value="glmM"/>
    <property type="match status" value="1"/>
</dbReference>
<feature type="domain" description="Alpha-D-phosphohexomutase alpha/beta/alpha" evidence="15">
    <location>
        <begin position="258"/>
        <end position="370"/>
    </location>
</feature>
<feature type="modified residue" description="Phosphoserine" evidence="9">
    <location>
        <position position="101"/>
    </location>
</feature>
<evidence type="ECO:0000256" key="3">
    <source>
        <dbReference type="ARBA" id="ARBA00022723"/>
    </source>
</evidence>
<evidence type="ECO:0000259" key="13">
    <source>
        <dbReference type="Pfam" id="PF02878"/>
    </source>
</evidence>